<dbReference type="EMBL" id="JXJU01000019">
    <property type="protein sequence ID" value="PCR98865.1"/>
    <property type="molecule type" value="Genomic_DNA"/>
</dbReference>
<dbReference type="AlphaFoldDB" id="A0A2A5RIE9"/>
<name>A0A2A5RIE9_9LACT</name>
<dbReference type="Proteomes" id="UP000218181">
    <property type="component" value="Unassembled WGS sequence"/>
</dbReference>
<organism evidence="1 2">
    <name type="scientific">Lactococcus fujiensis JCM 16395</name>
    <dbReference type="NCBI Taxonomy" id="1291764"/>
    <lineage>
        <taxon>Bacteria</taxon>
        <taxon>Bacillati</taxon>
        <taxon>Bacillota</taxon>
        <taxon>Bacilli</taxon>
        <taxon>Lactobacillales</taxon>
        <taxon>Streptococcaceae</taxon>
        <taxon>Lactococcus</taxon>
    </lineage>
</organism>
<sequence length="86" mass="9876">MIDYIKTFCQIPEQVTIYDDNLKQLRDEALGILTIAGASIDETNAIVKAYTSTYCRLHYQPDVTKTFDEVENRRLQEMINLLVFGG</sequence>
<dbReference type="RefSeq" id="WP_054639844.1">
    <property type="nucleotide sequence ID" value="NZ_BBAL01000013.1"/>
</dbReference>
<gene>
    <name evidence="1" type="ORF">RT41_GL000649</name>
</gene>
<evidence type="ECO:0000313" key="1">
    <source>
        <dbReference type="EMBL" id="PCR98865.1"/>
    </source>
</evidence>
<accession>A0A2A5RIE9</accession>
<comment type="caution">
    <text evidence="1">The sequence shown here is derived from an EMBL/GenBank/DDBJ whole genome shotgun (WGS) entry which is preliminary data.</text>
</comment>
<dbReference type="OrthoDB" id="8448196at2"/>
<evidence type="ECO:0000313" key="2">
    <source>
        <dbReference type="Proteomes" id="UP000218181"/>
    </source>
</evidence>
<proteinExistence type="predicted"/>
<dbReference type="STRING" id="1291764.GCA_001311235_02804"/>
<keyword evidence="2" id="KW-1185">Reference proteome</keyword>
<reference evidence="1 2" key="1">
    <citation type="submission" date="2014-12" db="EMBL/GenBank/DDBJ databases">
        <title>Draft genome sequences of 10 type strains of Lactococcus.</title>
        <authorList>
            <person name="Sun Z."/>
            <person name="Zhong Z."/>
            <person name="Liu W."/>
            <person name="Zhang W."/>
            <person name="Zhang H."/>
        </authorList>
    </citation>
    <scope>NUCLEOTIDE SEQUENCE [LARGE SCALE GENOMIC DNA]</scope>
    <source>
        <strain evidence="1 2">JCM 16395</strain>
    </source>
</reference>
<protein>
    <submittedName>
        <fullName evidence="1">Uncharacterized protein</fullName>
    </submittedName>
</protein>